<dbReference type="Gene3D" id="3.40.50.880">
    <property type="match status" value="1"/>
</dbReference>
<evidence type="ECO:0000313" key="2">
    <source>
        <dbReference type="EMBL" id="SBW22226.1"/>
    </source>
</evidence>
<accession>A0A1C3NXE7</accession>
<dbReference type="Pfam" id="PF01965">
    <property type="entry name" value="DJ-1_PfpI"/>
    <property type="match status" value="1"/>
</dbReference>
<keyword evidence="3" id="KW-1185">Reference proteome</keyword>
<feature type="domain" description="DJ-1/PfpI" evidence="1">
    <location>
        <begin position="111"/>
        <end position="167"/>
    </location>
</feature>
<dbReference type="EMBL" id="FLUV01000972">
    <property type="protein sequence ID" value="SBW22226.1"/>
    <property type="molecule type" value="Genomic_DNA"/>
</dbReference>
<dbReference type="InterPro" id="IPR002818">
    <property type="entry name" value="DJ-1/PfpI"/>
</dbReference>
<reference evidence="3" key="1">
    <citation type="submission" date="2016-02" db="EMBL/GenBank/DDBJ databases">
        <authorList>
            <person name="Wibberg D."/>
        </authorList>
    </citation>
    <scope>NUCLEOTIDE SEQUENCE [LARGE SCALE GENOMIC DNA]</scope>
</reference>
<evidence type="ECO:0000313" key="3">
    <source>
        <dbReference type="Proteomes" id="UP000199013"/>
    </source>
</evidence>
<gene>
    <name evidence="2" type="ORF">FDG2_2322</name>
</gene>
<organism evidence="2 3">
    <name type="scientific">Candidatus Protofrankia californiensis</name>
    <dbReference type="NCBI Taxonomy" id="1839754"/>
    <lineage>
        <taxon>Bacteria</taxon>
        <taxon>Bacillati</taxon>
        <taxon>Actinomycetota</taxon>
        <taxon>Actinomycetes</taxon>
        <taxon>Frankiales</taxon>
        <taxon>Frankiaceae</taxon>
        <taxon>Protofrankia</taxon>
    </lineage>
</organism>
<name>A0A1C3NXE7_9ACTN</name>
<proteinExistence type="predicted"/>
<dbReference type="SUPFAM" id="SSF52317">
    <property type="entry name" value="Class I glutamine amidotransferase-like"/>
    <property type="match status" value="1"/>
</dbReference>
<protein>
    <recommendedName>
        <fullName evidence="1">DJ-1/PfpI domain-containing protein</fullName>
    </recommendedName>
</protein>
<sequence length="169" mass="18488">MGAMEAQSHTIGGIHAPPIVWGWDLGTPRNLRKVFPGVVKLDRKAKVTRAAPATAPAVGTHRPARSGLYKPAASRCGRFAHHDSLTGITSPFSRRIRFLDASDRFTPSRSEADVVRGRRIASWPSIRTDLRNAGAEVIDEEVVVDRQFTTSRSPADLGAFCRTIVEQFA</sequence>
<dbReference type="Proteomes" id="UP000199013">
    <property type="component" value="Unassembled WGS sequence"/>
</dbReference>
<dbReference type="AlphaFoldDB" id="A0A1C3NXE7"/>
<dbReference type="InterPro" id="IPR029062">
    <property type="entry name" value="Class_I_gatase-like"/>
</dbReference>
<evidence type="ECO:0000259" key="1">
    <source>
        <dbReference type="Pfam" id="PF01965"/>
    </source>
</evidence>